<proteinExistence type="predicted"/>
<evidence type="ECO:0008006" key="3">
    <source>
        <dbReference type="Google" id="ProtNLM"/>
    </source>
</evidence>
<dbReference type="SUPFAM" id="SSF53756">
    <property type="entry name" value="UDP-Glycosyltransferase/glycogen phosphorylase"/>
    <property type="match status" value="1"/>
</dbReference>
<evidence type="ECO:0000313" key="2">
    <source>
        <dbReference type="Proteomes" id="UP000324927"/>
    </source>
</evidence>
<gene>
    <name evidence="1" type="ORF">FZ942_27265</name>
</gene>
<reference evidence="1 2" key="1">
    <citation type="submission" date="2019-08" db="EMBL/GenBank/DDBJ databases">
        <authorList>
            <person name="Grouzdev D."/>
            <person name="Tikhonova E."/>
            <person name="Kravchenko I."/>
        </authorList>
    </citation>
    <scope>NUCLEOTIDE SEQUENCE [LARGE SCALE GENOMIC DNA]</scope>
    <source>
        <strain evidence="1 2">59b</strain>
    </source>
</reference>
<dbReference type="AlphaFoldDB" id="A0A5A9GFR7"/>
<comment type="caution">
    <text evidence="1">The sequence shown here is derived from an EMBL/GenBank/DDBJ whole genome shotgun (WGS) entry which is preliminary data.</text>
</comment>
<accession>A0A5A9GFR7</accession>
<sequence length="582" mass="63493">MVIRSVSHFATLRNGFCRVAQDDAAAVPACTACGGGGTHGKAVWSGKGQKMPETVPSDRVTAAAAALTVYLTDRQFDADKLNRFTALCDEIRRSLDFDSRIDLAERLERAVPTTDTIRLRSVLFQLTGDLYHFERILHYMILGGDSADPAALHYTHWCISRQLFLGAASGEKLSTFVACDLFRYYTAMVRQIARRWGLTPQQAPLRDGPVRRVAVVTNQFTNQGHQPTRDCFDFAARMQDEFGLDVAIINANGLPGRVENVFIPPMVADVAADLEGVYALRMFGRQVKVASFTEPAFSQDKLRVIVEAIEGYDPDLIVAFGGSNIVADLFADADARPVVAIPTTSGITVSLAHIVLGYEENDHTRAIPALYRAPFARRFRPFTFGFTPPPSDGKRVETGFPDGTFLFAVVGNRLDLEVSAESLELFDDILERCPDSALAFAGEVRDLPGRLAPLRNRDRMRCLGHVPDILAFYGRCGAFLNPPRQGGGGGASYALAEGVPVITHGWGDVASNAGPDFCVPDRDAYVARAVMLATDAVALADARRAAKARFVEIGDRNRCVERLLAYGEEARALLRSARDAGN</sequence>
<evidence type="ECO:0000313" key="1">
    <source>
        <dbReference type="EMBL" id="KAA0592534.1"/>
    </source>
</evidence>
<name>A0A5A9GFR7_AZOLI</name>
<dbReference type="Gene3D" id="3.40.50.2000">
    <property type="entry name" value="Glycogen Phosphorylase B"/>
    <property type="match status" value="1"/>
</dbReference>
<dbReference type="Proteomes" id="UP000324927">
    <property type="component" value="Unassembled WGS sequence"/>
</dbReference>
<dbReference type="OrthoDB" id="1883113at2"/>
<dbReference type="EMBL" id="VTTN01000015">
    <property type="protein sequence ID" value="KAA0592534.1"/>
    <property type="molecule type" value="Genomic_DNA"/>
</dbReference>
<organism evidence="1 2">
    <name type="scientific">Azospirillum lipoferum</name>
    <dbReference type="NCBI Taxonomy" id="193"/>
    <lineage>
        <taxon>Bacteria</taxon>
        <taxon>Pseudomonadati</taxon>
        <taxon>Pseudomonadota</taxon>
        <taxon>Alphaproteobacteria</taxon>
        <taxon>Rhodospirillales</taxon>
        <taxon>Azospirillaceae</taxon>
        <taxon>Azospirillum</taxon>
    </lineage>
</organism>
<keyword evidence="2" id="KW-1185">Reference proteome</keyword>
<protein>
    <recommendedName>
        <fullName evidence="3">Glycosyltransferase</fullName>
    </recommendedName>
</protein>